<evidence type="ECO:0000313" key="5">
    <source>
        <dbReference type="EMBL" id="MBN4066637.1"/>
    </source>
</evidence>
<dbReference type="InterPro" id="IPR018197">
    <property type="entry name" value="Glycerate_kinase_RE-like"/>
</dbReference>
<comment type="caution">
    <text evidence="5">The sequence shown here is derived from an EMBL/GenBank/DDBJ whole genome shotgun (WGS) entry which is preliminary data.</text>
</comment>
<name>A0ABS3AUI2_9BACT</name>
<proteinExistence type="inferred from homology"/>
<dbReference type="PANTHER" id="PTHR21599">
    <property type="entry name" value="GLYCERATE KINASE"/>
    <property type="match status" value="1"/>
</dbReference>
<dbReference type="NCBIfam" id="TIGR00045">
    <property type="entry name" value="glycerate kinase"/>
    <property type="match status" value="1"/>
</dbReference>
<dbReference type="Proteomes" id="UP000722121">
    <property type="component" value="Unassembled WGS sequence"/>
</dbReference>
<dbReference type="Gene3D" id="3.40.50.10350">
    <property type="entry name" value="Glycerate kinase, domain 1"/>
    <property type="match status" value="1"/>
</dbReference>
<dbReference type="Gene3D" id="3.90.1510.10">
    <property type="entry name" value="Glycerate kinase, domain 2"/>
    <property type="match status" value="1"/>
</dbReference>
<organism evidence="5 6">
    <name type="scientific">Simkania negevensis</name>
    <dbReference type="NCBI Taxonomy" id="83561"/>
    <lineage>
        <taxon>Bacteria</taxon>
        <taxon>Pseudomonadati</taxon>
        <taxon>Chlamydiota</taxon>
        <taxon>Chlamydiia</taxon>
        <taxon>Parachlamydiales</taxon>
        <taxon>Simkaniaceae</taxon>
        <taxon>Simkania</taxon>
    </lineage>
</organism>
<evidence type="ECO:0000256" key="1">
    <source>
        <dbReference type="ARBA" id="ARBA00006284"/>
    </source>
</evidence>
<comment type="similarity">
    <text evidence="1 4">Belongs to the glycerate kinase type-1 family.</text>
</comment>
<gene>
    <name evidence="5" type="ORF">JYU14_00960</name>
</gene>
<evidence type="ECO:0000256" key="3">
    <source>
        <dbReference type="ARBA" id="ARBA00022777"/>
    </source>
</evidence>
<dbReference type="InterPro" id="IPR036129">
    <property type="entry name" value="Glycerate_kinase_sf"/>
</dbReference>
<evidence type="ECO:0000256" key="2">
    <source>
        <dbReference type="ARBA" id="ARBA00022679"/>
    </source>
</evidence>
<sequence>MKIVVAPDSFKGSLTALEAASAIEEGVKLAMPDATIVKVPMADGGEGTLQALVDATKGTFVECMVQGPAGAPVKASYGVLGNATTAVVEMAQAAGLPLVADGAYDPMEATSYGVGELIRAVVDAGFRRVVIGLGGSATVDGGIGAMQALGFSFKDEEGSEVSSNGRGLCSLVDIDRSSSHKAIETTEFIVASDVNSPLLGEGGAVHLFGPQKGVSPDDIEELERAMERYSLLLGKGIADIRGAGAAGGLGAACFALLGAKIVVGVDLVAGEVGLARHLENADVVITGEGSVDSQTVRGKTPAGVAAWAKKKKIPVIAIGGAVPTEPDGLHACGIDALFSLSPRPITLDESKKHAKKYLSAVSRQIVHTIKIGIDHEAQLVSD</sequence>
<dbReference type="PIRSF" id="PIRSF006078">
    <property type="entry name" value="GlxK"/>
    <property type="match status" value="1"/>
</dbReference>
<dbReference type="EMBL" id="JAFITR010000012">
    <property type="protein sequence ID" value="MBN4066637.1"/>
    <property type="molecule type" value="Genomic_DNA"/>
</dbReference>
<evidence type="ECO:0000256" key="4">
    <source>
        <dbReference type="PIRNR" id="PIRNR006078"/>
    </source>
</evidence>
<dbReference type="Pfam" id="PF02595">
    <property type="entry name" value="Gly_kinase"/>
    <property type="match status" value="1"/>
</dbReference>
<evidence type="ECO:0000313" key="6">
    <source>
        <dbReference type="Proteomes" id="UP000722121"/>
    </source>
</evidence>
<dbReference type="GO" id="GO:0016301">
    <property type="term" value="F:kinase activity"/>
    <property type="evidence" value="ECO:0007669"/>
    <property type="project" value="UniProtKB-KW"/>
</dbReference>
<reference evidence="5 6" key="1">
    <citation type="submission" date="2021-02" db="EMBL/GenBank/DDBJ databases">
        <title>Activity-based single-cell genomes from oceanic crustal fluid captures similar information to metagenomic and metatranscriptomic surveys with orders of magnitude less sampling.</title>
        <authorList>
            <person name="D'Angelo T.S."/>
            <person name="Orcutt B.N."/>
        </authorList>
    </citation>
    <scope>NUCLEOTIDE SEQUENCE [LARGE SCALE GENOMIC DNA]</scope>
    <source>
        <strain evidence="5">AH-315-G07</strain>
    </source>
</reference>
<accession>A0ABS3AUI2</accession>
<dbReference type="SUPFAM" id="SSF110738">
    <property type="entry name" value="Glycerate kinase I"/>
    <property type="match status" value="1"/>
</dbReference>
<keyword evidence="6" id="KW-1185">Reference proteome</keyword>
<keyword evidence="2 4" id="KW-0808">Transferase</keyword>
<protein>
    <submittedName>
        <fullName evidence="5">Glycerate kinase</fullName>
    </submittedName>
</protein>
<dbReference type="InterPro" id="IPR004381">
    <property type="entry name" value="Glycerate_kinase"/>
</dbReference>
<dbReference type="PANTHER" id="PTHR21599:SF0">
    <property type="entry name" value="GLYCERATE KINASE"/>
    <property type="match status" value="1"/>
</dbReference>
<dbReference type="InterPro" id="IPR018193">
    <property type="entry name" value="Glyc_kinase_flavodox-like_fold"/>
</dbReference>
<keyword evidence="3 4" id="KW-0418">Kinase</keyword>